<dbReference type="EC" id="2.7.13.3" evidence="2"/>
<sequence length="660" mass="73856">MDWILLALVVSLCIALLFCVNQLYVRNTENKKLKDQVELLNKAVSAANAGIFYYNVAKGETVWDENSLELFGLGGEQRVIDKGTWERLIHPEDRERATANMNNLIDGKGNIFKHSYRIIRPDGEERWISASGYILRVDNVPIELSGFHFDATRQRLHEQMLEETKAHAIQSMNAKGRFIANMSHEIRTPMNAIMGVIDLLRAEASETQMPYIETLKNSSDVLLRIINDVLDLSQIEAGKFKLENQPVELRKVISQCLAVYKQQSSRKRILLAGRVDARVPLKILADSARLQQVLMNLISNAFKFTDHGQILLRVDVKDEKLVFSVCDTGIGISEENLDQLFNRFSQADATATRKYGGTGLGLSIAKEIVELWGGEISVNSKLAEGTSFTFTMPCLDPELAIQPSHDTVLFCTASKILVDLWQEDSNAPAVIWVKNVAEFNNAMALPKVDRLVVDCRFPEASASDLASKVRNRFAGVDVTFIGCDSSMQKIHKRDPRDKFASWPLLVSNLWLANKVCKQPKPAGVAKKKIPDFSHITILGVDDNATNLLVLSGLLKRFKVKCLTAESGKKAIELAGKHRFDMVLMDYDMPEMDGLEATRRINAMNQTLVIGLSAHVGEYFENEALTAGMAGFLTKPINQRDLEKLLLKHFKPMNDPVVKAL</sequence>
<dbReference type="CDD" id="cd00082">
    <property type="entry name" value="HisKA"/>
    <property type="match status" value="1"/>
</dbReference>
<dbReference type="SUPFAM" id="SSF55874">
    <property type="entry name" value="ATPase domain of HSP90 chaperone/DNA topoisomerase II/histidine kinase"/>
    <property type="match status" value="1"/>
</dbReference>
<evidence type="ECO:0000256" key="2">
    <source>
        <dbReference type="ARBA" id="ARBA00012438"/>
    </source>
</evidence>
<dbReference type="InterPro" id="IPR005467">
    <property type="entry name" value="His_kinase_dom"/>
</dbReference>
<dbReference type="CDD" id="cd17546">
    <property type="entry name" value="REC_hyHK_CKI1_RcsC-like"/>
    <property type="match status" value="1"/>
</dbReference>
<dbReference type="Pfam" id="PF00512">
    <property type="entry name" value="HisKA"/>
    <property type="match status" value="1"/>
</dbReference>
<feature type="modified residue" description="4-aspartylphosphate" evidence="4">
    <location>
        <position position="585"/>
    </location>
</feature>
<dbReference type="FunFam" id="3.30.565.10:FF:000078">
    <property type="entry name" value="Two-component sensor histidine kinase"/>
    <property type="match status" value="1"/>
</dbReference>
<dbReference type="InterPro" id="IPR000014">
    <property type="entry name" value="PAS"/>
</dbReference>
<dbReference type="PRINTS" id="PR00344">
    <property type="entry name" value="BCTRLSENSOR"/>
</dbReference>
<dbReference type="SUPFAM" id="SSF55785">
    <property type="entry name" value="PYP-like sensor domain (PAS domain)"/>
    <property type="match status" value="1"/>
</dbReference>
<dbReference type="InterPro" id="IPR011006">
    <property type="entry name" value="CheY-like_superfamily"/>
</dbReference>
<evidence type="ECO:0000313" key="9">
    <source>
        <dbReference type="Proteomes" id="UP000295793"/>
    </source>
</evidence>
<dbReference type="Gene3D" id="3.30.450.20">
    <property type="entry name" value="PAS domain"/>
    <property type="match status" value="1"/>
</dbReference>
<gene>
    <name evidence="8" type="ORF">BCF53_1156</name>
</gene>
<dbReference type="SUPFAM" id="SSF52172">
    <property type="entry name" value="CheY-like"/>
    <property type="match status" value="1"/>
</dbReference>
<evidence type="ECO:0000256" key="4">
    <source>
        <dbReference type="PROSITE-ProRule" id="PRU00169"/>
    </source>
</evidence>
<dbReference type="PROSITE" id="PS50109">
    <property type="entry name" value="HIS_KIN"/>
    <property type="match status" value="1"/>
</dbReference>
<dbReference type="SUPFAM" id="SSF47384">
    <property type="entry name" value="Homodimeric domain of signal transducing histidine kinase"/>
    <property type="match status" value="1"/>
</dbReference>
<dbReference type="NCBIfam" id="TIGR00229">
    <property type="entry name" value="sensory_box"/>
    <property type="match status" value="1"/>
</dbReference>
<dbReference type="InterPro" id="IPR001789">
    <property type="entry name" value="Sig_transdc_resp-reg_receiver"/>
</dbReference>
<dbReference type="Pfam" id="PF00072">
    <property type="entry name" value="Response_reg"/>
    <property type="match status" value="1"/>
</dbReference>
<dbReference type="CDD" id="cd00130">
    <property type="entry name" value="PAS"/>
    <property type="match status" value="1"/>
</dbReference>
<dbReference type="InterPro" id="IPR003594">
    <property type="entry name" value="HATPase_dom"/>
</dbReference>
<feature type="domain" description="Response regulatory" evidence="6">
    <location>
        <begin position="536"/>
        <end position="649"/>
    </location>
</feature>
<dbReference type="GO" id="GO:0000155">
    <property type="term" value="F:phosphorelay sensor kinase activity"/>
    <property type="evidence" value="ECO:0007669"/>
    <property type="project" value="InterPro"/>
</dbReference>
<dbReference type="InterPro" id="IPR003661">
    <property type="entry name" value="HisK_dim/P_dom"/>
</dbReference>
<comment type="catalytic activity">
    <reaction evidence="1">
        <text>ATP + protein L-histidine = ADP + protein N-phospho-L-histidine.</text>
        <dbReference type="EC" id="2.7.13.3"/>
    </reaction>
</comment>
<keyword evidence="9" id="KW-1185">Reference proteome</keyword>
<keyword evidence="3 4" id="KW-0597">Phosphoprotein</keyword>
<dbReference type="RefSeq" id="WP_132702748.1">
    <property type="nucleotide sequence ID" value="NZ_SLZR01000015.1"/>
</dbReference>
<dbReference type="Gene3D" id="3.40.50.2300">
    <property type="match status" value="1"/>
</dbReference>
<dbReference type="SMART" id="SM00388">
    <property type="entry name" value="HisKA"/>
    <property type="match status" value="1"/>
</dbReference>
<evidence type="ECO:0000256" key="1">
    <source>
        <dbReference type="ARBA" id="ARBA00000085"/>
    </source>
</evidence>
<evidence type="ECO:0000256" key="3">
    <source>
        <dbReference type="ARBA" id="ARBA00022553"/>
    </source>
</evidence>
<reference evidence="8 9" key="1">
    <citation type="submission" date="2019-03" db="EMBL/GenBank/DDBJ databases">
        <title>Genomic Encyclopedia of Archaeal and Bacterial Type Strains, Phase II (KMG-II): from individual species to whole genera.</title>
        <authorList>
            <person name="Goeker M."/>
        </authorList>
    </citation>
    <scope>NUCLEOTIDE SEQUENCE [LARGE SCALE GENOMIC DNA]</scope>
    <source>
        <strain evidence="8 9">DSM 15388</strain>
    </source>
</reference>
<evidence type="ECO:0000313" key="8">
    <source>
        <dbReference type="EMBL" id="TCS38732.1"/>
    </source>
</evidence>
<evidence type="ECO:0000259" key="7">
    <source>
        <dbReference type="PROSITE" id="PS50112"/>
    </source>
</evidence>
<name>A0A4R3HZP6_9GAMM</name>
<dbReference type="PANTHER" id="PTHR45339:SF3">
    <property type="entry name" value="HISTIDINE KINASE"/>
    <property type="match status" value="1"/>
</dbReference>
<dbReference type="AlphaFoldDB" id="A0A4R3HZP6"/>
<dbReference type="InterPro" id="IPR035965">
    <property type="entry name" value="PAS-like_dom_sf"/>
</dbReference>
<dbReference type="Proteomes" id="UP000295793">
    <property type="component" value="Unassembled WGS sequence"/>
</dbReference>
<dbReference type="Pfam" id="PF02518">
    <property type="entry name" value="HATPase_c"/>
    <property type="match status" value="1"/>
</dbReference>
<dbReference type="InterPro" id="IPR036097">
    <property type="entry name" value="HisK_dim/P_sf"/>
</dbReference>
<dbReference type="SMART" id="SM00091">
    <property type="entry name" value="PAS"/>
    <property type="match status" value="1"/>
</dbReference>
<dbReference type="Pfam" id="PF08447">
    <property type="entry name" value="PAS_3"/>
    <property type="match status" value="1"/>
</dbReference>
<dbReference type="PROSITE" id="PS50112">
    <property type="entry name" value="PAS"/>
    <property type="match status" value="1"/>
</dbReference>
<dbReference type="SMART" id="SM00387">
    <property type="entry name" value="HATPase_c"/>
    <property type="match status" value="1"/>
</dbReference>
<dbReference type="PROSITE" id="PS50110">
    <property type="entry name" value="RESPONSE_REGULATORY"/>
    <property type="match status" value="1"/>
</dbReference>
<dbReference type="Gene3D" id="3.30.565.10">
    <property type="entry name" value="Histidine kinase-like ATPase, C-terminal domain"/>
    <property type="match status" value="1"/>
</dbReference>
<evidence type="ECO:0000259" key="5">
    <source>
        <dbReference type="PROSITE" id="PS50109"/>
    </source>
</evidence>
<comment type="caution">
    <text evidence="8">The sequence shown here is derived from an EMBL/GenBank/DDBJ whole genome shotgun (WGS) entry which is preliminary data.</text>
</comment>
<dbReference type="Gene3D" id="1.10.287.130">
    <property type="match status" value="1"/>
</dbReference>
<dbReference type="CDD" id="cd16922">
    <property type="entry name" value="HATPase_EvgS-ArcB-TorS-like"/>
    <property type="match status" value="1"/>
</dbReference>
<dbReference type="SMART" id="SM00448">
    <property type="entry name" value="REC"/>
    <property type="match status" value="1"/>
</dbReference>
<dbReference type="EMBL" id="SLZR01000015">
    <property type="protein sequence ID" value="TCS38732.1"/>
    <property type="molecule type" value="Genomic_DNA"/>
</dbReference>
<accession>A0A4R3HZP6</accession>
<dbReference type="OrthoDB" id="6110612at2"/>
<proteinExistence type="predicted"/>
<feature type="domain" description="PAS" evidence="7">
    <location>
        <begin position="36"/>
        <end position="108"/>
    </location>
</feature>
<dbReference type="InterPro" id="IPR036890">
    <property type="entry name" value="HATPase_C_sf"/>
</dbReference>
<dbReference type="PANTHER" id="PTHR45339">
    <property type="entry name" value="HYBRID SIGNAL TRANSDUCTION HISTIDINE KINASE J"/>
    <property type="match status" value="1"/>
</dbReference>
<protein>
    <recommendedName>
        <fullName evidence="2">histidine kinase</fullName>
        <ecNumber evidence="2">2.7.13.3</ecNumber>
    </recommendedName>
</protein>
<dbReference type="InterPro" id="IPR013655">
    <property type="entry name" value="PAS_fold_3"/>
</dbReference>
<feature type="domain" description="Histidine kinase" evidence="5">
    <location>
        <begin position="181"/>
        <end position="396"/>
    </location>
</feature>
<evidence type="ECO:0000259" key="6">
    <source>
        <dbReference type="PROSITE" id="PS50110"/>
    </source>
</evidence>
<organism evidence="8 9">
    <name type="scientific">Reinekea marinisedimentorum</name>
    <dbReference type="NCBI Taxonomy" id="230495"/>
    <lineage>
        <taxon>Bacteria</taxon>
        <taxon>Pseudomonadati</taxon>
        <taxon>Pseudomonadota</taxon>
        <taxon>Gammaproteobacteria</taxon>
        <taxon>Oceanospirillales</taxon>
        <taxon>Saccharospirillaceae</taxon>
        <taxon>Reinekea</taxon>
    </lineage>
</organism>
<dbReference type="InterPro" id="IPR004358">
    <property type="entry name" value="Sig_transdc_His_kin-like_C"/>
</dbReference>